<keyword evidence="3" id="KW-0804">Transcription</keyword>
<dbReference type="InterPro" id="IPR036271">
    <property type="entry name" value="Tet_transcr_reg_TetR-rel_C_sf"/>
</dbReference>
<evidence type="ECO:0000256" key="4">
    <source>
        <dbReference type="PROSITE-ProRule" id="PRU00335"/>
    </source>
</evidence>
<reference evidence="6 7" key="1">
    <citation type="submission" date="2024-10" db="EMBL/GenBank/DDBJ databases">
        <title>The Natural Products Discovery Center: Release of the First 8490 Sequenced Strains for Exploring Actinobacteria Biosynthetic Diversity.</title>
        <authorList>
            <person name="Kalkreuter E."/>
            <person name="Kautsar S.A."/>
            <person name="Yang D."/>
            <person name="Bader C.D."/>
            <person name="Teijaro C.N."/>
            <person name="Fluegel L."/>
            <person name="Davis C.M."/>
            <person name="Simpson J.R."/>
            <person name="Lauterbach L."/>
            <person name="Steele A.D."/>
            <person name="Gui C."/>
            <person name="Meng S."/>
            <person name="Li G."/>
            <person name="Viehrig K."/>
            <person name="Ye F."/>
            <person name="Su P."/>
            <person name="Kiefer A.F."/>
            <person name="Nichols A."/>
            <person name="Cepeda A.J."/>
            <person name="Yan W."/>
            <person name="Fan B."/>
            <person name="Jiang Y."/>
            <person name="Adhikari A."/>
            <person name="Zheng C.-J."/>
            <person name="Schuster L."/>
            <person name="Cowan T.M."/>
            <person name="Smanski M.J."/>
            <person name="Chevrette M.G."/>
            <person name="De Carvalho L.P.S."/>
            <person name="Shen B."/>
        </authorList>
    </citation>
    <scope>NUCLEOTIDE SEQUENCE [LARGE SCALE GENOMIC DNA]</scope>
    <source>
        <strain evidence="6 7">NPDC050545</strain>
    </source>
</reference>
<evidence type="ECO:0000259" key="5">
    <source>
        <dbReference type="PROSITE" id="PS50977"/>
    </source>
</evidence>
<evidence type="ECO:0000256" key="3">
    <source>
        <dbReference type="ARBA" id="ARBA00023163"/>
    </source>
</evidence>
<dbReference type="PANTHER" id="PTHR30055">
    <property type="entry name" value="HTH-TYPE TRANSCRIPTIONAL REGULATOR RUTR"/>
    <property type="match status" value="1"/>
</dbReference>
<name>A0ABW7Z9F2_9ACTN</name>
<protein>
    <submittedName>
        <fullName evidence="6">TetR/AcrR family transcriptional regulator</fullName>
    </submittedName>
</protein>
<dbReference type="Gene3D" id="1.10.357.10">
    <property type="entry name" value="Tetracycline Repressor, domain 2"/>
    <property type="match status" value="1"/>
</dbReference>
<organism evidence="6 7">
    <name type="scientific">Nonomuraea typhae</name>
    <dbReference type="NCBI Taxonomy" id="2603600"/>
    <lineage>
        <taxon>Bacteria</taxon>
        <taxon>Bacillati</taxon>
        <taxon>Actinomycetota</taxon>
        <taxon>Actinomycetes</taxon>
        <taxon>Streptosporangiales</taxon>
        <taxon>Streptosporangiaceae</taxon>
        <taxon>Nonomuraea</taxon>
    </lineage>
</organism>
<dbReference type="SUPFAM" id="SSF48498">
    <property type="entry name" value="Tetracyclin repressor-like, C-terminal domain"/>
    <property type="match status" value="1"/>
</dbReference>
<dbReference type="PRINTS" id="PR00455">
    <property type="entry name" value="HTHTETR"/>
</dbReference>
<sequence length="193" mass="21283">MILDRAGRLMDDEGLAAVTIRRLARDLGVRPMALYTHFTGKEEILAALYGRLLAGLEVPESPGAGLDGVRQMMLAYFRLLVEHADLVKAGSGGQGDLRHSEIIYTLLLNAGMDRRTAVGVTGSLSRLAVGSAALHREDVVWDSEWSRLRDSLRELPGDRYPVLRSYGQDLPEFTQEEMFAFGVDLILRAAVND</sequence>
<keyword evidence="2 4" id="KW-0238">DNA-binding</keyword>
<comment type="caution">
    <text evidence="6">The sequence shown here is derived from an EMBL/GenBank/DDBJ whole genome shotgun (WGS) entry which is preliminary data.</text>
</comment>
<evidence type="ECO:0000313" key="7">
    <source>
        <dbReference type="Proteomes" id="UP001612741"/>
    </source>
</evidence>
<keyword evidence="1" id="KW-0805">Transcription regulation</keyword>
<dbReference type="Pfam" id="PF02909">
    <property type="entry name" value="TetR_C_1"/>
    <property type="match status" value="1"/>
</dbReference>
<dbReference type="Proteomes" id="UP001612741">
    <property type="component" value="Unassembled WGS sequence"/>
</dbReference>
<gene>
    <name evidence="6" type="ORF">ACIBG2_45985</name>
</gene>
<evidence type="ECO:0000256" key="2">
    <source>
        <dbReference type="ARBA" id="ARBA00023125"/>
    </source>
</evidence>
<dbReference type="PROSITE" id="PS50977">
    <property type="entry name" value="HTH_TETR_2"/>
    <property type="match status" value="1"/>
</dbReference>
<feature type="DNA-binding region" description="H-T-H motif" evidence="4">
    <location>
        <begin position="19"/>
        <end position="38"/>
    </location>
</feature>
<keyword evidence="7" id="KW-1185">Reference proteome</keyword>
<dbReference type="RefSeq" id="WP_397090706.1">
    <property type="nucleotide sequence ID" value="NZ_JBITGY010000016.1"/>
</dbReference>
<dbReference type="Pfam" id="PF00440">
    <property type="entry name" value="TetR_N"/>
    <property type="match status" value="1"/>
</dbReference>
<accession>A0ABW7Z9F2</accession>
<dbReference type="SUPFAM" id="SSF46689">
    <property type="entry name" value="Homeodomain-like"/>
    <property type="match status" value="1"/>
</dbReference>
<dbReference type="EMBL" id="JBITGY010000016">
    <property type="protein sequence ID" value="MFI6504804.1"/>
    <property type="molecule type" value="Genomic_DNA"/>
</dbReference>
<dbReference type="InterPro" id="IPR001647">
    <property type="entry name" value="HTH_TetR"/>
</dbReference>
<dbReference type="PANTHER" id="PTHR30055:SF151">
    <property type="entry name" value="TRANSCRIPTIONAL REGULATORY PROTEIN"/>
    <property type="match status" value="1"/>
</dbReference>
<dbReference type="InterPro" id="IPR009057">
    <property type="entry name" value="Homeodomain-like_sf"/>
</dbReference>
<proteinExistence type="predicted"/>
<dbReference type="InterPro" id="IPR004111">
    <property type="entry name" value="Repressor_TetR_C"/>
</dbReference>
<evidence type="ECO:0000313" key="6">
    <source>
        <dbReference type="EMBL" id="MFI6504804.1"/>
    </source>
</evidence>
<evidence type="ECO:0000256" key="1">
    <source>
        <dbReference type="ARBA" id="ARBA00023015"/>
    </source>
</evidence>
<dbReference type="InterPro" id="IPR050109">
    <property type="entry name" value="HTH-type_TetR-like_transc_reg"/>
</dbReference>
<feature type="domain" description="HTH tetR-type" evidence="5">
    <location>
        <begin position="1"/>
        <end position="56"/>
    </location>
</feature>